<reference evidence="1" key="1">
    <citation type="submission" date="2016-04" db="UniProtKB">
        <authorList>
            <consortium name="WormBaseParasite"/>
        </authorList>
    </citation>
    <scope>IDENTIFICATION</scope>
</reference>
<protein>
    <submittedName>
        <fullName evidence="1">Class I SAM-dependent methyltransferase</fullName>
    </submittedName>
</protein>
<dbReference type="WBParaSite" id="HPLM_0001382601-mRNA-1">
    <property type="protein sequence ID" value="HPLM_0001382601-mRNA-1"/>
    <property type="gene ID" value="HPLM_0001382601"/>
</dbReference>
<name>A0A0N4WQU8_HAEPC</name>
<dbReference type="AlphaFoldDB" id="A0A0N4WQU8"/>
<accession>A0A0N4WQU8</accession>
<proteinExistence type="predicted"/>
<evidence type="ECO:0000313" key="1">
    <source>
        <dbReference type="WBParaSite" id="HPLM_0001382601-mRNA-1"/>
    </source>
</evidence>
<organism evidence="1">
    <name type="scientific">Haemonchus placei</name>
    <name type="common">Barber's pole worm</name>
    <dbReference type="NCBI Taxonomy" id="6290"/>
    <lineage>
        <taxon>Eukaryota</taxon>
        <taxon>Metazoa</taxon>
        <taxon>Ecdysozoa</taxon>
        <taxon>Nematoda</taxon>
        <taxon>Chromadorea</taxon>
        <taxon>Rhabditida</taxon>
        <taxon>Rhabditina</taxon>
        <taxon>Rhabditomorpha</taxon>
        <taxon>Strongyloidea</taxon>
        <taxon>Trichostrongylidae</taxon>
        <taxon>Haemonchus</taxon>
    </lineage>
</organism>
<dbReference type="OMA" id="KTEPFLY"/>
<sequence>LDSNPNYGVAKTEPFLYPAPADCWTHAVYSSFDIGKATMPDFSKIKKGKNELKSVVEEKIYQTEKDPNNFSGCTIS</sequence>